<protein>
    <recommendedName>
        <fullName evidence="1">F-box domain-containing protein</fullName>
    </recommendedName>
</protein>
<evidence type="ECO:0000259" key="1">
    <source>
        <dbReference type="Pfam" id="PF12937"/>
    </source>
</evidence>
<proteinExistence type="predicted"/>
<evidence type="ECO:0000313" key="3">
    <source>
        <dbReference type="Proteomes" id="UP000007431"/>
    </source>
</evidence>
<name>D8Q0A0_SCHCM</name>
<dbReference type="Pfam" id="PF12937">
    <property type="entry name" value="F-box-like"/>
    <property type="match status" value="1"/>
</dbReference>
<dbReference type="HOGENOM" id="CLU_018544_13_0_1"/>
<dbReference type="OrthoDB" id="3038673at2759"/>
<keyword evidence="3" id="KW-1185">Reference proteome</keyword>
<reference evidence="2 3" key="1">
    <citation type="journal article" date="2010" name="Nat. Biotechnol.">
        <title>Genome sequence of the model mushroom Schizophyllum commune.</title>
        <authorList>
            <person name="Ohm R.A."/>
            <person name="de Jong J.F."/>
            <person name="Lugones L.G."/>
            <person name="Aerts A."/>
            <person name="Kothe E."/>
            <person name="Stajich J.E."/>
            <person name="de Vries R.P."/>
            <person name="Record E."/>
            <person name="Levasseur A."/>
            <person name="Baker S.E."/>
            <person name="Bartholomew K.A."/>
            <person name="Coutinho P.M."/>
            <person name="Erdmann S."/>
            <person name="Fowler T.J."/>
            <person name="Gathman A.C."/>
            <person name="Lombard V."/>
            <person name="Henrissat B."/>
            <person name="Knabe N."/>
            <person name="Kuees U."/>
            <person name="Lilly W.W."/>
            <person name="Lindquist E."/>
            <person name="Lucas S."/>
            <person name="Magnuson J.K."/>
            <person name="Piumi F."/>
            <person name="Raudaskoski M."/>
            <person name="Salamov A."/>
            <person name="Schmutz J."/>
            <person name="Schwarze F.W.M.R."/>
            <person name="vanKuyk P.A."/>
            <person name="Horton J.S."/>
            <person name="Grigoriev I.V."/>
            <person name="Woesten H.A.B."/>
        </authorList>
    </citation>
    <scope>NUCLEOTIDE SEQUENCE [LARGE SCALE GENOMIC DNA]</scope>
    <source>
        <strain evidence="3">H4-8 / FGSC 9210</strain>
    </source>
</reference>
<dbReference type="KEGG" id="scm:SCHCO_02533015"/>
<dbReference type="RefSeq" id="XP_003034480.1">
    <property type="nucleotide sequence ID" value="XM_003034434.1"/>
</dbReference>
<organism evidence="3">
    <name type="scientific">Schizophyllum commune (strain H4-8 / FGSC 9210)</name>
    <name type="common">Split gill fungus</name>
    <dbReference type="NCBI Taxonomy" id="578458"/>
    <lineage>
        <taxon>Eukaryota</taxon>
        <taxon>Fungi</taxon>
        <taxon>Dikarya</taxon>
        <taxon>Basidiomycota</taxon>
        <taxon>Agaricomycotina</taxon>
        <taxon>Agaricomycetes</taxon>
        <taxon>Agaricomycetidae</taxon>
        <taxon>Agaricales</taxon>
        <taxon>Schizophyllaceae</taxon>
        <taxon>Schizophyllum</taxon>
    </lineage>
</organism>
<feature type="domain" description="F-box" evidence="1">
    <location>
        <begin position="121"/>
        <end position="173"/>
    </location>
</feature>
<dbReference type="InterPro" id="IPR032675">
    <property type="entry name" value="LRR_dom_sf"/>
</dbReference>
<dbReference type="EMBL" id="GL377304">
    <property type="protein sequence ID" value="EFI99577.1"/>
    <property type="molecule type" value="Genomic_DNA"/>
</dbReference>
<sequence length="549" mass="61121">MAFQQLSAAEMTQLTDCITRLAALVQSKDVPVSVPSDAHIQPVLGAAATRGNLNLLRSGVIPNDRERHDIATDLDAMARLRESIQSEIVLHSLKLAQTVHQQAQVMMQEARSAAMLSPVRLLPPEILSVIFEYALPERWTDECMGGPGLNYAAVCSTWRAVALSTPQLWRYINVHFLFYATRWKEAMEAHLARSGNLPLSVSLTFNPVRNVTTSFEEAWSLLYSHSHRWGSLTVDELPMPARYTQLPWPDHFPTLTQLHLQISSPYRPAKLFALASAPITSLQLDLAQPLRPVPSQLPSSWRITRLAIFCYSARSSDLAQYLPMISSCSASLRYLDVGEKQCSYSPTTHGLRSTTLPHLEHLKASNYGARLCQVFSMPNLKSAALRGRASSAREDEPRCLSYFADALSSSSFGKHLESLTLTNLAGVWRILEECLDLLPTLSHLVIEDIRNIRYTQDSFISRSLIYILVRDTDDSRSMARLPNLTHLTMTFGGTAKSGPGRSKVSLVKEVVASRSQACMYEGEKLAALKRFETDLPGDWTLPVSQNVVT</sequence>
<dbReference type="OMA" id="RYLTQDR"/>
<dbReference type="InParanoid" id="D8Q0A0"/>
<dbReference type="Proteomes" id="UP000007431">
    <property type="component" value="Unassembled WGS sequence"/>
</dbReference>
<dbReference type="GeneID" id="9585602"/>
<dbReference type="SUPFAM" id="SSF52047">
    <property type="entry name" value="RNI-like"/>
    <property type="match status" value="1"/>
</dbReference>
<dbReference type="AlphaFoldDB" id="D8Q0A0"/>
<dbReference type="VEuPathDB" id="FungiDB:SCHCODRAFT_02533015"/>
<gene>
    <name evidence="2" type="ORF">SCHCODRAFT_107009</name>
</gene>
<feature type="non-terminal residue" evidence="2">
    <location>
        <position position="549"/>
    </location>
</feature>
<evidence type="ECO:0000313" key="2">
    <source>
        <dbReference type="EMBL" id="EFI99577.1"/>
    </source>
</evidence>
<dbReference type="Gene3D" id="3.80.10.10">
    <property type="entry name" value="Ribonuclease Inhibitor"/>
    <property type="match status" value="1"/>
</dbReference>
<dbReference type="InterPro" id="IPR001810">
    <property type="entry name" value="F-box_dom"/>
</dbReference>
<accession>D8Q0A0</accession>